<accession>A0A2Z4Q2T5</accession>
<keyword evidence="2" id="KW-1185">Reference proteome</keyword>
<dbReference type="Proteomes" id="UP000250707">
    <property type="component" value="Segment"/>
</dbReference>
<proteinExistence type="predicted"/>
<dbReference type="RefSeq" id="YP_009802501.1">
    <property type="nucleotide sequence ID" value="NC_047984.1"/>
</dbReference>
<dbReference type="KEGG" id="vg:54993052"/>
<dbReference type="GeneID" id="54993052"/>
<sequence length="60" mass="7266">MIIFDQGIWKVWQHPHLQVFHILKWSEGDDPASYGRKWDYFTQKECRSISEVKAYLHANM</sequence>
<dbReference type="EMBL" id="MH031343">
    <property type="protein sequence ID" value="AWY04276.1"/>
    <property type="molecule type" value="Genomic_DNA"/>
</dbReference>
<evidence type="ECO:0000313" key="2">
    <source>
        <dbReference type="Proteomes" id="UP000250707"/>
    </source>
</evidence>
<reference evidence="2" key="1">
    <citation type="submission" date="2018-03" db="EMBL/GenBank/DDBJ databases">
        <authorList>
            <person name="Shan W."/>
            <person name="Wang Z."/>
            <person name="Yang D."/>
            <person name="Kong L."/>
            <person name="Yan Y."/>
            <person name="Wang H."/>
            <person name="Sun J."/>
        </authorList>
    </citation>
    <scope>NUCLEOTIDE SEQUENCE [LARGE SCALE GENOMIC DNA]</scope>
</reference>
<organism evidence="1 2">
    <name type="scientific">Escherichia phage vB_EcoP_S523</name>
    <dbReference type="NCBI Taxonomy" id="2233775"/>
    <lineage>
        <taxon>Viruses</taxon>
        <taxon>Duplodnaviria</taxon>
        <taxon>Heunggongvirae</taxon>
        <taxon>Uroviricota</taxon>
        <taxon>Caudoviricetes</taxon>
        <taxon>Autographivirales</taxon>
        <taxon>Autotranscriptaviridae</taxon>
        <taxon>Studiervirinae</taxon>
        <taxon>Berlinvirus</taxon>
        <taxon>Berlinvirus S523</taxon>
    </lineage>
</organism>
<evidence type="ECO:0000313" key="1">
    <source>
        <dbReference type="EMBL" id="AWY04276.1"/>
    </source>
</evidence>
<name>A0A2Z4Q2T5_9CAUD</name>
<protein>
    <submittedName>
        <fullName evidence="1">Uncharacterized protein</fullName>
    </submittedName>
</protein>